<dbReference type="KEGG" id="dalk:DSCA_23830"/>
<feature type="chain" id="PRO_5024393644" description="Lipoprotein" evidence="2">
    <location>
        <begin position="26"/>
        <end position="74"/>
    </location>
</feature>
<feature type="signal peptide" evidence="2">
    <location>
        <begin position="1"/>
        <end position="25"/>
    </location>
</feature>
<evidence type="ECO:0000313" key="4">
    <source>
        <dbReference type="Proteomes" id="UP000427906"/>
    </source>
</evidence>
<gene>
    <name evidence="3" type="ORF">DSCA_23830</name>
</gene>
<name>A0A5K7YIU5_9BACT</name>
<evidence type="ECO:0000313" key="3">
    <source>
        <dbReference type="EMBL" id="BBO68453.1"/>
    </source>
</evidence>
<protein>
    <recommendedName>
        <fullName evidence="5">Lipoprotein</fullName>
    </recommendedName>
</protein>
<reference evidence="3 4" key="1">
    <citation type="submission" date="2019-11" db="EMBL/GenBank/DDBJ databases">
        <title>Comparative genomics of hydrocarbon-degrading Desulfosarcina strains.</title>
        <authorList>
            <person name="Watanabe M."/>
            <person name="Kojima H."/>
            <person name="Fukui M."/>
        </authorList>
    </citation>
    <scope>NUCLEOTIDE SEQUENCE [LARGE SCALE GENOMIC DNA]</scope>
    <source>
        <strain evidence="3 4">PL12</strain>
    </source>
</reference>
<feature type="compositionally biased region" description="Basic and acidic residues" evidence="1">
    <location>
        <begin position="63"/>
        <end position="74"/>
    </location>
</feature>
<dbReference type="RefSeq" id="WP_155316615.1">
    <property type="nucleotide sequence ID" value="NZ_AP021874.1"/>
</dbReference>
<evidence type="ECO:0000256" key="1">
    <source>
        <dbReference type="SAM" id="MobiDB-lite"/>
    </source>
</evidence>
<dbReference type="OrthoDB" id="9959467at2"/>
<keyword evidence="2" id="KW-0732">Signal</keyword>
<evidence type="ECO:0008006" key="5">
    <source>
        <dbReference type="Google" id="ProtNLM"/>
    </source>
</evidence>
<keyword evidence="4" id="KW-1185">Reference proteome</keyword>
<feature type="compositionally biased region" description="Basic and acidic residues" evidence="1">
    <location>
        <begin position="30"/>
        <end position="40"/>
    </location>
</feature>
<dbReference type="Proteomes" id="UP000427906">
    <property type="component" value="Chromosome"/>
</dbReference>
<sequence length="74" mass="7998">MTAARKNRCRTWVLAMMLVIAGCAASPEPFEYHDDRDEKPGPGLFSGDEGGIVVYGKTPATDEAEKAPDTSRPD</sequence>
<dbReference type="AlphaFoldDB" id="A0A5K7YIU5"/>
<organism evidence="3 4">
    <name type="scientific">Desulfosarcina alkanivorans</name>
    <dbReference type="NCBI Taxonomy" id="571177"/>
    <lineage>
        <taxon>Bacteria</taxon>
        <taxon>Pseudomonadati</taxon>
        <taxon>Thermodesulfobacteriota</taxon>
        <taxon>Desulfobacteria</taxon>
        <taxon>Desulfobacterales</taxon>
        <taxon>Desulfosarcinaceae</taxon>
        <taxon>Desulfosarcina</taxon>
    </lineage>
</organism>
<evidence type="ECO:0000256" key="2">
    <source>
        <dbReference type="SAM" id="SignalP"/>
    </source>
</evidence>
<accession>A0A5K7YIU5</accession>
<feature type="region of interest" description="Disordered" evidence="1">
    <location>
        <begin position="29"/>
        <end position="74"/>
    </location>
</feature>
<dbReference type="EMBL" id="AP021874">
    <property type="protein sequence ID" value="BBO68453.1"/>
    <property type="molecule type" value="Genomic_DNA"/>
</dbReference>
<proteinExistence type="predicted"/>
<dbReference type="PROSITE" id="PS51257">
    <property type="entry name" value="PROKAR_LIPOPROTEIN"/>
    <property type="match status" value="1"/>
</dbReference>